<dbReference type="PANTHER" id="PTHR23019:SF0">
    <property type="entry name" value="NUCLEAR PORE MEMBRANE GLYCOPROTEIN 210"/>
    <property type="match status" value="1"/>
</dbReference>
<keyword evidence="3" id="KW-1185">Reference proteome</keyword>
<dbReference type="Proteomes" id="UP000306409">
    <property type="component" value="Chromosome"/>
</dbReference>
<evidence type="ECO:0000313" key="3">
    <source>
        <dbReference type="Proteomes" id="UP000306409"/>
    </source>
</evidence>
<dbReference type="AlphaFoldDB" id="A0A4U7JG11"/>
<dbReference type="Gene3D" id="2.60.40.1080">
    <property type="match status" value="4"/>
</dbReference>
<sequence length="332" mass="34891">MSKTKKTLLALILCFITIFSIPIQTLYASSSLSFILLSKYSAVVDIGNQFYIFALTSNAKDPTWKSSDSSIASVNTYGLVTAKKSGTVTITAKIKNAEAACKVTVNKTKVTLSKTSASIERNQTIKLSATTSNNSKVTWKSNKKSIATVDENGKVIGIKPGEATITATADGSSSTCKIKVKSPTISLNSTSIKLYRCQKSKLSATVSSGISPVWRTNKKSVATVDALGNVTAIKHGTATITATVDGVSKSCTVVVEKPTITLSSSEITLKEGTSAKITAKVSSGLSPVWSTSNSNVVKVDSTGTITAIKKGTAYIYASEDGTKVKCTVHITK</sequence>
<dbReference type="PANTHER" id="PTHR23019">
    <property type="entry name" value="NUCLEAR PORE MEMBRANE GLYCOPROTEIN GP210-RELATED"/>
    <property type="match status" value="1"/>
</dbReference>
<proteinExistence type="predicted"/>
<dbReference type="InterPro" id="IPR045197">
    <property type="entry name" value="NUP210-like"/>
</dbReference>
<dbReference type="RefSeq" id="WP_137698073.1">
    <property type="nucleotide sequence ID" value="NZ_CP061336.1"/>
</dbReference>
<dbReference type="InterPro" id="IPR008964">
    <property type="entry name" value="Invasin/intimin_cell_adhesion"/>
</dbReference>
<evidence type="ECO:0000259" key="1">
    <source>
        <dbReference type="SMART" id="SM00635"/>
    </source>
</evidence>
<organism evidence="2 3">
    <name type="scientific">Ruminiclostridium herbifermentans</name>
    <dbReference type="NCBI Taxonomy" id="2488810"/>
    <lineage>
        <taxon>Bacteria</taxon>
        <taxon>Bacillati</taxon>
        <taxon>Bacillota</taxon>
        <taxon>Clostridia</taxon>
        <taxon>Eubacteriales</taxon>
        <taxon>Oscillospiraceae</taxon>
        <taxon>Ruminiclostridium</taxon>
    </lineage>
</organism>
<protein>
    <submittedName>
        <fullName evidence="2">Ig domain-containing protein</fullName>
    </submittedName>
</protein>
<accession>A0A4U7JG11</accession>
<dbReference type="SMART" id="SM00635">
    <property type="entry name" value="BID_2"/>
    <property type="match status" value="4"/>
</dbReference>
<dbReference type="Pfam" id="PF02368">
    <property type="entry name" value="Big_2"/>
    <property type="match status" value="4"/>
</dbReference>
<feature type="domain" description="BIG2" evidence="1">
    <location>
        <begin position="256"/>
        <end position="328"/>
    </location>
</feature>
<dbReference type="InterPro" id="IPR003343">
    <property type="entry name" value="Big_2"/>
</dbReference>
<feature type="domain" description="BIG2" evidence="1">
    <location>
        <begin position="181"/>
        <end position="254"/>
    </location>
</feature>
<evidence type="ECO:0000313" key="2">
    <source>
        <dbReference type="EMBL" id="QNU67715.1"/>
    </source>
</evidence>
<dbReference type="KEGG" id="rher:EHE19_004405"/>
<name>A0A4U7JG11_9FIRM</name>
<reference evidence="2 3" key="1">
    <citation type="submission" date="2020-09" db="EMBL/GenBank/DDBJ databases">
        <title>Characterization and genome sequencing of Ruminiclostridium sp. nov. MA18.</title>
        <authorList>
            <person name="Rettenmaier R."/>
            <person name="Kowollik M.-L."/>
            <person name="Liebl W."/>
            <person name="Zverlov V."/>
        </authorList>
    </citation>
    <scope>NUCLEOTIDE SEQUENCE [LARGE SCALE GENOMIC DNA]</scope>
    <source>
        <strain evidence="2 3">MA18</strain>
    </source>
</reference>
<feature type="domain" description="BIG2" evidence="1">
    <location>
        <begin position="106"/>
        <end position="179"/>
    </location>
</feature>
<dbReference type="SUPFAM" id="SSF49373">
    <property type="entry name" value="Invasin/intimin cell-adhesion fragments"/>
    <property type="match status" value="4"/>
</dbReference>
<dbReference type="OrthoDB" id="2068322at2"/>
<dbReference type="EMBL" id="CP061336">
    <property type="protein sequence ID" value="QNU67715.1"/>
    <property type="molecule type" value="Genomic_DNA"/>
</dbReference>
<gene>
    <name evidence="2" type="ORF">EHE19_004405</name>
</gene>
<feature type="domain" description="BIG2" evidence="1">
    <location>
        <begin position="31"/>
        <end position="104"/>
    </location>
</feature>